<dbReference type="EC" id="3.1.22.-" evidence="1"/>
<dbReference type="GO" id="GO:0000712">
    <property type="term" value="P:resolution of meiotic recombination intermediates"/>
    <property type="evidence" value="ECO:0007669"/>
    <property type="project" value="TreeGrafter"/>
</dbReference>
<keyword evidence="1" id="KW-0479">Metal-binding</keyword>
<keyword evidence="1" id="KW-0233">DNA recombination</keyword>
<keyword evidence="1" id="KW-0255">Endonuclease</keyword>
<name>A0A427BBQ2_ENSVE</name>
<dbReference type="GO" id="GO:0006308">
    <property type="term" value="P:DNA catabolic process"/>
    <property type="evidence" value="ECO:0007669"/>
    <property type="project" value="UniProtKB-UniRule"/>
</dbReference>
<accession>A0A427BBQ2</accession>
<keyword evidence="1" id="KW-0227">DNA damage</keyword>
<dbReference type="GO" id="GO:0000727">
    <property type="term" value="P:double-strand break repair via break-induced replication"/>
    <property type="evidence" value="ECO:0007669"/>
    <property type="project" value="UniProtKB-UniRule"/>
</dbReference>
<evidence type="ECO:0000313" key="3">
    <source>
        <dbReference type="Proteomes" id="UP000287651"/>
    </source>
</evidence>
<dbReference type="EMBL" id="AMZH03000043">
    <property type="protein sequence ID" value="RRT85909.1"/>
    <property type="molecule type" value="Genomic_DNA"/>
</dbReference>
<comment type="caution">
    <text evidence="2">The sequence shown here is derived from an EMBL/GenBank/DDBJ whole genome shotgun (WGS) entry which is preliminary data.</text>
</comment>
<dbReference type="GO" id="GO:0003677">
    <property type="term" value="F:DNA binding"/>
    <property type="evidence" value="ECO:0007669"/>
    <property type="project" value="UniProtKB-UniRule"/>
</dbReference>
<keyword evidence="1" id="KW-0234">DNA repair</keyword>
<reference evidence="2 3" key="1">
    <citation type="journal article" date="2014" name="Agronomy (Basel)">
        <title>A Draft Genome Sequence for Ensete ventricosum, the Drought-Tolerant Tree Against Hunger.</title>
        <authorList>
            <person name="Harrison J."/>
            <person name="Moore K.A."/>
            <person name="Paszkiewicz K."/>
            <person name="Jones T."/>
            <person name="Grant M."/>
            <person name="Ambacheew D."/>
            <person name="Muzemil S."/>
            <person name="Studholme D.J."/>
        </authorList>
    </citation>
    <scope>NUCLEOTIDE SEQUENCE [LARGE SCALE GENOMIC DNA]</scope>
</reference>
<dbReference type="GO" id="GO:0005634">
    <property type="term" value="C:nucleus"/>
    <property type="evidence" value="ECO:0007669"/>
    <property type="project" value="UniProtKB-SubCell"/>
</dbReference>
<organism evidence="2 3">
    <name type="scientific">Ensete ventricosum</name>
    <name type="common">Abyssinian banana</name>
    <name type="synonym">Musa ensete</name>
    <dbReference type="NCBI Taxonomy" id="4639"/>
    <lineage>
        <taxon>Eukaryota</taxon>
        <taxon>Viridiplantae</taxon>
        <taxon>Streptophyta</taxon>
        <taxon>Embryophyta</taxon>
        <taxon>Tracheophyta</taxon>
        <taxon>Spermatophyta</taxon>
        <taxon>Magnoliopsida</taxon>
        <taxon>Liliopsida</taxon>
        <taxon>Zingiberales</taxon>
        <taxon>Musaceae</taxon>
        <taxon>Ensete</taxon>
    </lineage>
</organism>
<keyword evidence="1" id="KW-0378">Hydrolase</keyword>
<comment type="similarity">
    <text evidence="1">Belongs to the XPF family.</text>
</comment>
<keyword evidence="1" id="KW-0460">Magnesium</keyword>
<dbReference type="GO" id="GO:0031573">
    <property type="term" value="P:mitotic intra-S DNA damage checkpoint signaling"/>
    <property type="evidence" value="ECO:0007669"/>
    <property type="project" value="TreeGrafter"/>
</dbReference>
<dbReference type="PANTHER" id="PTHR13451:SF0">
    <property type="entry name" value="CROSSOVER JUNCTION ENDONUCLEASE MUS81"/>
    <property type="match status" value="1"/>
</dbReference>
<dbReference type="GO" id="GO:0046872">
    <property type="term" value="F:metal ion binding"/>
    <property type="evidence" value="ECO:0007669"/>
    <property type="project" value="UniProtKB-UniRule"/>
</dbReference>
<dbReference type="AlphaFoldDB" id="A0A427BBQ2"/>
<protein>
    <recommendedName>
        <fullName evidence="1">Crossover junction endonuclease MUS81</fullName>
        <ecNumber evidence="1">3.1.22.-</ecNumber>
    </recommendedName>
</protein>
<evidence type="ECO:0000256" key="1">
    <source>
        <dbReference type="RuleBase" id="RU369042"/>
    </source>
</evidence>
<comment type="subunit">
    <text evidence="1">Interacts with EME1.</text>
</comment>
<keyword evidence="1" id="KW-0540">Nuclease</keyword>
<proteinExistence type="inferred from homology"/>
<comment type="subcellular location">
    <subcellularLocation>
        <location evidence="1">Nucleus</location>
    </subcellularLocation>
</comment>
<dbReference type="PANTHER" id="PTHR13451">
    <property type="entry name" value="CLASS II CROSSOVER JUNCTION ENDONUCLEASE MUS81"/>
    <property type="match status" value="1"/>
</dbReference>
<evidence type="ECO:0000313" key="2">
    <source>
        <dbReference type="EMBL" id="RRT85909.1"/>
    </source>
</evidence>
<dbReference type="InterPro" id="IPR033309">
    <property type="entry name" value="Mus81"/>
</dbReference>
<comment type="function">
    <text evidence="1">Interacts with EME1 to form a DNA structure-specific endonuclease with substrate preference for branched DNA structures with a 5'-end at the branch nick. Typical substrates include 3'-flap structures, D-loops, replication forks and nicked Holliday junctions. May be required in mitosis for the processing of stalled or collapsed replication fork intermediates. May be required in meiosis for the repair of meiosis-specific double strand breaks subsequent to single-end invasion (SEI).</text>
</comment>
<dbReference type="Proteomes" id="UP000287651">
    <property type="component" value="Unassembled WGS sequence"/>
</dbReference>
<dbReference type="GO" id="GO:0008821">
    <property type="term" value="F:crossover junction DNA endonuclease activity"/>
    <property type="evidence" value="ECO:0007669"/>
    <property type="project" value="UniProtKB-UniRule"/>
</dbReference>
<dbReference type="GO" id="GO:0048476">
    <property type="term" value="C:Holliday junction resolvase complex"/>
    <property type="evidence" value="ECO:0007669"/>
    <property type="project" value="UniProtKB-UniRule"/>
</dbReference>
<dbReference type="GO" id="GO:0048257">
    <property type="term" value="F:3'-flap endonuclease activity"/>
    <property type="evidence" value="ECO:0007669"/>
    <property type="project" value="TreeGrafter"/>
</dbReference>
<sequence length="235" mass="25805">MLTQEGHEAARECLLRSGSIDLEPATATCRSHSALDGQSASPVDLTLQSASVSCQTEMIDIPTEAVDRTPQYKQANFLDSDNGSATLEKCCYSTAETCMPIVLGIFTLNEMSLIYFILHILDVSFIPYSHENLMVVVPDSIANIPVGDARCRNSVYADAAQSSFNLRACTSFNPPMHKPSANDATKGNDNALAMPPYRSGEKFEDIYDVILILDDRENFGLVIFHDHILLHCLVL</sequence>
<keyword evidence="1" id="KW-0539">Nucleus</keyword>
<gene>
    <name evidence="2" type="ORF">B296_00002841</name>
</gene>
<comment type="cofactor">
    <cofactor evidence="1">
        <name>Mg(2+)</name>
        <dbReference type="ChEBI" id="CHEBI:18420"/>
    </cofactor>
</comment>